<dbReference type="Proteomes" id="UP000660262">
    <property type="component" value="Unassembled WGS sequence"/>
</dbReference>
<evidence type="ECO:0000259" key="1">
    <source>
        <dbReference type="Pfam" id="PF03028"/>
    </source>
</evidence>
<dbReference type="GO" id="GO:0008569">
    <property type="term" value="F:minus-end-directed microtubule motor activity"/>
    <property type="evidence" value="ECO:0007669"/>
    <property type="project" value="InterPro"/>
</dbReference>
<accession>A0A830H6Q3</accession>
<dbReference type="Gene3D" id="3.40.50.300">
    <property type="entry name" value="P-loop containing nucleotide triphosphate hydrolases"/>
    <property type="match status" value="1"/>
</dbReference>
<keyword evidence="3" id="KW-1185">Reference proteome</keyword>
<dbReference type="GO" id="GO:0051959">
    <property type="term" value="F:dynein light intermediate chain binding"/>
    <property type="evidence" value="ECO:0007669"/>
    <property type="project" value="InterPro"/>
</dbReference>
<dbReference type="GO" id="GO:0007018">
    <property type="term" value="P:microtubule-based movement"/>
    <property type="evidence" value="ECO:0007669"/>
    <property type="project" value="InterPro"/>
</dbReference>
<dbReference type="GO" id="GO:0030286">
    <property type="term" value="C:dynein complex"/>
    <property type="evidence" value="ECO:0007669"/>
    <property type="project" value="InterPro"/>
</dbReference>
<name>A0A830H6Q3_9CHLO</name>
<dbReference type="Pfam" id="PF03028">
    <property type="entry name" value="Dynein_heavy"/>
    <property type="match status" value="1"/>
</dbReference>
<dbReference type="EMBL" id="BNJQ01000003">
    <property type="protein sequence ID" value="GHP02232.1"/>
    <property type="molecule type" value="Genomic_DNA"/>
</dbReference>
<dbReference type="InterPro" id="IPR004273">
    <property type="entry name" value="Dynein_heavy_D6_P-loop"/>
</dbReference>
<dbReference type="PANTHER" id="PTHR45703">
    <property type="entry name" value="DYNEIN HEAVY CHAIN"/>
    <property type="match status" value="1"/>
</dbReference>
<proteinExistence type="predicted"/>
<organism evidence="2 3">
    <name type="scientific">Pycnococcus provasolii</name>
    <dbReference type="NCBI Taxonomy" id="41880"/>
    <lineage>
        <taxon>Eukaryota</taxon>
        <taxon>Viridiplantae</taxon>
        <taxon>Chlorophyta</taxon>
        <taxon>Pseudoscourfieldiophyceae</taxon>
        <taxon>Pseudoscourfieldiales</taxon>
        <taxon>Pycnococcaceae</taxon>
        <taxon>Pycnococcus</taxon>
    </lineage>
</organism>
<sequence length="603" mass="65741">MCVENSRFTGLDKAMCGELPGHNALDWEHYATTRRTDRAALTQGHSILTLPASWNSLATILKLVVLRIIAPARTNEALIEFVQETLGHGLEADPHQQESALKRVTTVDAKLEHAYERSSSSRPILFVVSPGNDPTARIAAFAQHKRRRLLHVSMSAGNEQDCVDTILQTRGRSRWVLINNVHLSSNRFREKVLPHIIDNLIADASTDFEFRLFLITAPTDAVPGTRAGQPDSASNAQAFDLGVDFIKDTGADGGEGRYHDERESAVQYLIDSRTWADMMRSGELTTARVATSSLCSQLPEEKGRGNVLTRSACEEVGVPNEDSMCVPPPKPGLLPLCALEHADRVLNSASNSATDVPVEVVDLGQIKKLDPTTGLACAGWSEAYYVPRAALVPVLASGHSASTDDSKVNSQSVSELSPWRDATNTMANAGVTLADVAVPTAMRLVSRQIGVDSKHHLSLRCFRASPVLHAAPPPSPSTREQFRTGHAMEDVHVYGSIEDASHFASCVGGLANAAVVPPEAYDLAVQVAEAGDNSVLGAFTATYPNARLRTHTELEHIVAFSHETFNLWINQTRFEDFRARERTEHVAGGHVNQNDITRRRGRR</sequence>
<dbReference type="InterPro" id="IPR027417">
    <property type="entry name" value="P-loop_NTPase"/>
</dbReference>
<protein>
    <recommendedName>
        <fullName evidence="1">Dynein heavy chain region D6 P-loop domain-containing protein</fullName>
    </recommendedName>
</protein>
<evidence type="ECO:0000313" key="3">
    <source>
        <dbReference type="Proteomes" id="UP000660262"/>
    </source>
</evidence>
<dbReference type="InterPro" id="IPR026983">
    <property type="entry name" value="DHC"/>
</dbReference>
<dbReference type="AlphaFoldDB" id="A0A830H6Q3"/>
<evidence type="ECO:0000313" key="2">
    <source>
        <dbReference type="EMBL" id="GHP02232.1"/>
    </source>
</evidence>
<gene>
    <name evidence="2" type="ORF">PPROV_000098900</name>
</gene>
<feature type="domain" description="Dynein heavy chain region D6 P-loop" evidence="1">
    <location>
        <begin position="120"/>
        <end position="223"/>
    </location>
</feature>
<dbReference type="GO" id="GO:0045505">
    <property type="term" value="F:dynein intermediate chain binding"/>
    <property type="evidence" value="ECO:0007669"/>
    <property type="project" value="InterPro"/>
</dbReference>
<comment type="caution">
    <text evidence="2">The sequence shown here is derived from an EMBL/GenBank/DDBJ whole genome shotgun (WGS) entry which is preliminary data.</text>
</comment>
<reference evidence="2" key="1">
    <citation type="submission" date="2020-10" db="EMBL/GenBank/DDBJ databases">
        <title>Unveiling of a novel bifunctional photoreceptor, Dualchrome1, isolated from a cosmopolitan green alga.</title>
        <authorList>
            <person name="Suzuki S."/>
            <person name="Kawachi M."/>
        </authorList>
    </citation>
    <scope>NUCLEOTIDE SEQUENCE</scope>
    <source>
        <strain evidence="2">NIES 2893</strain>
    </source>
</reference>